<evidence type="ECO:0000313" key="1">
    <source>
        <dbReference type="EMBL" id="ESQ88395.1"/>
    </source>
</evidence>
<proteinExistence type="predicted"/>
<accession>V4PS84</accession>
<keyword evidence="2" id="KW-1185">Reference proteome</keyword>
<protein>
    <submittedName>
        <fullName evidence="1">Uncharacterized protein</fullName>
    </submittedName>
</protein>
<gene>
    <name evidence="1" type="ORF">ABENE_16215</name>
</gene>
<sequence length="38" mass="4402">MHSIEKPVKSLKPYLWVIEEKWISLKARLFKTSAAADS</sequence>
<name>V4PS84_9CAUL</name>
<dbReference type="Proteomes" id="UP000017837">
    <property type="component" value="Unassembled WGS sequence"/>
</dbReference>
<evidence type="ECO:0000313" key="2">
    <source>
        <dbReference type="Proteomes" id="UP000017837"/>
    </source>
</evidence>
<reference evidence="1 2" key="1">
    <citation type="journal article" date="2014" name="Nature">
        <title>Sequential evolution of bacterial morphology by co-option of a developmental regulator.</title>
        <authorList>
            <person name="Jiang C."/>
            <person name="Brown P.J."/>
            <person name="Ducret A."/>
            <person name="Brun Y.V."/>
        </authorList>
    </citation>
    <scope>NUCLEOTIDE SEQUENCE [LARGE SCALE GENOMIC DNA]</scope>
    <source>
        <strain evidence="1 2">DSM 16100</strain>
    </source>
</reference>
<comment type="caution">
    <text evidence="1">The sequence shown here is derived from an EMBL/GenBank/DDBJ whole genome shotgun (WGS) entry which is preliminary data.</text>
</comment>
<organism evidence="1 2">
    <name type="scientific">Asticcacaulis benevestitus DSM 16100 = ATCC BAA-896</name>
    <dbReference type="NCBI Taxonomy" id="1121022"/>
    <lineage>
        <taxon>Bacteria</taxon>
        <taxon>Pseudomonadati</taxon>
        <taxon>Pseudomonadota</taxon>
        <taxon>Alphaproteobacteria</taxon>
        <taxon>Caulobacterales</taxon>
        <taxon>Caulobacteraceae</taxon>
        <taxon>Asticcacaulis</taxon>
    </lineage>
</organism>
<dbReference type="EMBL" id="AWGB01000038">
    <property type="protein sequence ID" value="ESQ88395.1"/>
    <property type="molecule type" value="Genomic_DNA"/>
</dbReference>
<dbReference type="PATRIC" id="fig|1121022.4.peg.3296"/>
<dbReference type="AlphaFoldDB" id="V4PS84"/>